<organism evidence="2 3">
    <name type="scientific">Trifolium medium</name>
    <dbReference type="NCBI Taxonomy" id="97028"/>
    <lineage>
        <taxon>Eukaryota</taxon>
        <taxon>Viridiplantae</taxon>
        <taxon>Streptophyta</taxon>
        <taxon>Embryophyta</taxon>
        <taxon>Tracheophyta</taxon>
        <taxon>Spermatophyta</taxon>
        <taxon>Magnoliopsida</taxon>
        <taxon>eudicotyledons</taxon>
        <taxon>Gunneridae</taxon>
        <taxon>Pentapetalae</taxon>
        <taxon>rosids</taxon>
        <taxon>fabids</taxon>
        <taxon>Fabales</taxon>
        <taxon>Fabaceae</taxon>
        <taxon>Papilionoideae</taxon>
        <taxon>50 kb inversion clade</taxon>
        <taxon>NPAAA clade</taxon>
        <taxon>Hologalegina</taxon>
        <taxon>IRL clade</taxon>
        <taxon>Trifolieae</taxon>
        <taxon>Trifolium</taxon>
    </lineage>
</organism>
<accession>A0A392VD55</accession>
<evidence type="ECO:0000313" key="3">
    <source>
        <dbReference type="Proteomes" id="UP000265520"/>
    </source>
</evidence>
<evidence type="ECO:0000256" key="1">
    <source>
        <dbReference type="SAM" id="MobiDB-lite"/>
    </source>
</evidence>
<dbReference type="Proteomes" id="UP000265520">
    <property type="component" value="Unassembled WGS sequence"/>
</dbReference>
<evidence type="ECO:0000313" key="2">
    <source>
        <dbReference type="EMBL" id="MCI84440.1"/>
    </source>
</evidence>
<keyword evidence="3" id="KW-1185">Reference proteome</keyword>
<feature type="compositionally biased region" description="Basic and acidic residues" evidence="1">
    <location>
        <begin position="1"/>
        <end position="16"/>
    </location>
</feature>
<dbReference type="EMBL" id="LXQA011090931">
    <property type="protein sequence ID" value="MCI84440.1"/>
    <property type="molecule type" value="Genomic_DNA"/>
</dbReference>
<proteinExistence type="predicted"/>
<feature type="non-terminal residue" evidence="2">
    <location>
        <position position="69"/>
    </location>
</feature>
<dbReference type="AlphaFoldDB" id="A0A392VD55"/>
<feature type="non-terminal residue" evidence="2">
    <location>
        <position position="1"/>
    </location>
</feature>
<feature type="region of interest" description="Disordered" evidence="1">
    <location>
        <begin position="1"/>
        <end position="35"/>
    </location>
</feature>
<name>A0A392VD55_9FABA</name>
<sequence length="69" mass="6787">VDGANEVKSEVKDVGKLGEGNGDAMQGVEEADGGKKSAETTADVCGAVKIGASGLLNVGETHDGDIGDN</sequence>
<reference evidence="2 3" key="1">
    <citation type="journal article" date="2018" name="Front. Plant Sci.">
        <title>Red Clover (Trifolium pratense) and Zigzag Clover (T. medium) - A Picture of Genomic Similarities and Differences.</title>
        <authorList>
            <person name="Dluhosova J."/>
            <person name="Istvanek J."/>
            <person name="Nedelnik J."/>
            <person name="Repkova J."/>
        </authorList>
    </citation>
    <scope>NUCLEOTIDE SEQUENCE [LARGE SCALE GENOMIC DNA]</scope>
    <source>
        <strain evidence="3">cv. 10/8</strain>
        <tissue evidence="2">Leaf</tissue>
    </source>
</reference>
<protein>
    <submittedName>
        <fullName evidence="2">Uncharacterized protein</fullName>
    </submittedName>
</protein>
<comment type="caution">
    <text evidence="2">The sequence shown here is derived from an EMBL/GenBank/DDBJ whole genome shotgun (WGS) entry which is preliminary data.</text>
</comment>